<evidence type="ECO:0000313" key="2">
    <source>
        <dbReference type="EMBL" id="KAA8514773.1"/>
    </source>
</evidence>
<gene>
    <name evidence="2" type="ORF">F0562_017952</name>
</gene>
<dbReference type="AlphaFoldDB" id="A0A5J4Z7Y2"/>
<keyword evidence="1" id="KW-0175">Coiled coil</keyword>
<dbReference type="OrthoDB" id="6436679at2759"/>
<accession>A0A5J4Z7Y2</accession>
<dbReference type="EMBL" id="CM018052">
    <property type="protein sequence ID" value="KAA8514773.1"/>
    <property type="molecule type" value="Genomic_DNA"/>
</dbReference>
<keyword evidence="3" id="KW-1185">Reference proteome</keyword>
<proteinExistence type="predicted"/>
<reference evidence="2 3" key="1">
    <citation type="submission" date="2019-09" db="EMBL/GenBank/DDBJ databases">
        <title>A chromosome-level genome assembly of the Chinese tupelo Nyssa sinensis.</title>
        <authorList>
            <person name="Yang X."/>
            <person name="Kang M."/>
            <person name="Yang Y."/>
            <person name="Xiong H."/>
            <person name="Wang M."/>
            <person name="Zhang Z."/>
            <person name="Wang Z."/>
            <person name="Wu H."/>
            <person name="Ma T."/>
            <person name="Liu J."/>
            <person name="Xi Z."/>
        </authorList>
    </citation>
    <scope>NUCLEOTIDE SEQUENCE [LARGE SCALE GENOMIC DNA]</scope>
    <source>
        <strain evidence="2">J267</strain>
        <tissue evidence="2">Leaf</tissue>
    </source>
</reference>
<dbReference type="Proteomes" id="UP000325577">
    <property type="component" value="Linkage Group LG9"/>
</dbReference>
<evidence type="ECO:0000256" key="1">
    <source>
        <dbReference type="SAM" id="Coils"/>
    </source>
</evidence>
<sequence>MQVHIKAALGEIRYQSYDIEAQFQLQLQLMSSTKGANKIKELKKKLEDAEMELETSRSLTDKLKEKLAESFNTVSVQDLEITSLGSELADLKRQISKLKLDLSIAEIVASEFETRHYSDIEAAKVAAVEKQKVKILKLRRKLASDAYNLYLKKMAKAYPRVNMEVLDHKEVVEVESEEFEDDEDPEAVTAS</sequence>
<name>A0A5J4Z7Y2_9ASTE</name>
<feature type="coiled-coil region" evidence="1">
    <location>
        <begin position="32"/>
        <end position="108"/>
    </location>
</feature>
<evidence type="ECO:0000313" key="3">
    <source>
        <dbReference type="Proteomes" id="UP000325577"/>
    </source>
</evidence>
<organism evidence="2 3">
    <name type="scientific">Nyssa sinensis</name>
    <dbReference type="NCBI Taxonomy" id="561372"/>
    <lineage>
        <taxon>Eukaryota</taxon>
        <taxon>Viridiplantae</taxon>
        <taxon>Streptophyta</taxon>
        <taxon>Embryophyta</taxon>
        <taxon>Tracheophyta</taxon>
        <taxon>Spermatophyta</taxon>
        <taxon>Magnoliopsida</taxon>
        <taxon>eudicotyledons</taxon>
        <taxon>Gunneridae</taxon>
        <taxon>Pentapetalae</taxon>
        <taxon>asterids</taxon>
        <taxon>Cornales</taxon>
        <taxon>Nyssaceae</taxon>
        <taxon>Nyssa</taxon>
    </lineage>
</organism>
<protein>
    <submittedName>
        <fullName evidence="2">Uncharacterized protein</fullName>
    </submittedName>
</protein>